<organism evidence="1">
    <name type="scientific">Octopus bimaculoides</name>
    <name type="common">California two-spotted octopus</name>
    <dbReference type="NCBI Taxonomy" id="37653"/>
    <lineage>
        <taxon>Eukaryota</taxon>
        <taxon>Metazoa</taxon>
        <taxon>Spiralia</taxon>
        <taxon>Lophotrochozoa</taxon>
        <taxon>Mollusca</taxon>
        <taxon>Cephalopoda</taxon>
        <taxon>Coleoidea</taxon>
        <taxon>Octopodiformes</taxon>
        <taxon>Octopoda</taxon>
        <taxon>Incirrata</taxon>
        <taxon>Octopodidae</taxon>
        <taxon>Octopus</taxon>
    </lineage>
</organism>
<accession>A0A0L8GNU8</accession>
<protein>
    <submittedName>
        <fullName evidence="1">Uncharacterized protein</fullName>
    </submittedName>
</protein>
<gene>
    <name evidence="1" type="ORF">OCBIM_22030418mg</name>
</gene>
<dbReference type="AlphaFoldDB" id="A0A0L8GNU8"/>
<proteinExistence type="predicted"/>
<dbReference type="STRING" id="37653.A0A0L8GNU8"/>
<sequence length="202" mass="21942">MKMTAANSSSIDIISALILGISGTAPSSAKCMTCQIVYINPSIDKLFLSKQACVTLRMIPPHSPMIGESCGNVGIPLETSLATKTQNVCGCSLRQIPSPPPTSLLFPATEENCGCLEKWLLEYYSSSTFNVCEHQQLPRISDLPIRLMVDPNAKPVAHHMPIPVPIHWQEKVKVGLDYVVQLGIIELVSFGTPVTRKKSGKP</sequence>
<name>A0A0L8GNU8_OCTBM</name>
<reference evidence="1" key="1">
    <citation type="submission" date="2015-07" db="EMBL/GenBank/DDBJ databases">
        <title>MeaNS - Measles Nucleotide Surveillance Program.</title>
        <authorList>
            <person name="Tran T."/>
            <person name="Druce J."/>
        </authorList>
    </citation>
    <scope>NUCLEOTIDE SEQUENCE</scope>
    <source>
        <strain evidence="1">UCB-OBI-ISO-001</strain>
        <tissue evidence="1">Gonad</tissue>
    </source>
</reference>
<evidence type="ECO:0000313" key="1">
    <source>
        <dbReference type="EMBL" id="KOF78673.1"/>
    </source>
</evidence>
<dbReference type="EMBL" id="KQ420978">
    <property type="protein sequence ID" value="KOF78673.1"/>
    <property type="molecule type" value="Genomic_DNA"/>
</dbReference>